<dbReference type="SUPFAM" id="SSF52799">
    <property type="entry name" value="(Phosphotyrosine protein) phosphatases II"/>
    <property type="match status" value="1"/>
</dbReference>
<dbReference type="PROSITE" id="PS50056">
    <property type="entry name" value="TYR_PHOSPHATASE_2"/>
    <property type="match status" value="1"/>
</dbReference>
<protein>
    <recommendedName>
        <fullName evidence="1">Tyrosine specific protein phosphatases domain-containing protein</fullName>
    </recommendedName>
</protein>
<dbReference type="OrthoDB" id="407160at2759"/>
<organism evidence="2 3">
    <name type="scientific">Symbiodinium necroappetens</name>
    <dbReference type="NCBI Taxonomy" id="1628268"/>
    <lineage>
        <taxon>Eukaryota</taxon>
        <taxon>Sar</taxon>
        <taxon>Alveolata</taxon>
        <taxon>Dinophyceae</taxon>
        <taxon>Suessiales</taxon>
        <taxon>Symbiodiniaceae</taxon>
        <taxon>Symbiodinium</taxon>
    </lineage>
</organism>
<dbReference type="InterPro" id="IPR000387">
    <property type="entry name" value="Tyr_Pase_dom"/>
</dbReference>
<dbReference type="InterPro" id="IPR029021">
    <property type="entry name" value="Prot-tyrosine_phosphatase-like"/>
</dbReference>
<sequence>MNADDVRRDGEPEDWSAFFRERNVTNFRFGGFDTTGVDPGTPKWAQKKEEFLQIWAAVVQALQQNTSESEDQVQILFHCYAGINRSTAALVAALISLSMSTEEAIEHVLKARAGQEYWANRRDYFIEALLEFEAQCGGPAPAT</sequence>
<evidence type="ECO:0000313" key="2">
    <source>
        <dbReference type="EMBL" id="CAE7225368.1"/>
    </source>
</evidence>
<dbReference type="PROSITE" id="PS00383">
    <property type="entry name" value="TYR_PHOSPHATASE_1"/>
    <property type="match status" value="1"/>
</dbReference>
<dbReference type="Proteomes" id="UP000601435">
    <property type="component" value="Unassembled WGS sequence"/>
</dbReference>
<dbReference type="AlphaFoldDB" id="A0A812KE59"/>
<comment type="caution">
    <text evidence="2">The sequence shown here is derived from an EMBL/GenBank/DDBJ whole genome shotgun (WGS) entry which is preliminary data.</text>
</comment>
<evidence type="ECO:0000313" key="3">
    <source>
        <dbReference type="Proteomes" id="UP000601435"/>
    </source>
</evidence>
<feature type="domain" description="Tyrosine specific protein phosphatases" evidence="1">
    <location>
        <begin position="49"/>
        <end position="114"/>
    </location>
</feature>
<gene>
    <name evidence="2" type="ORF">SNEC2469_LOCUS3140</name>
</gene>
<dbReference type="Gene3D" id="3.90.190.10">
    <property type="entry name" value="Protein tyrosine phosphatase superfamily"/>
    <property type="match status" value="1"/>
</dbReference>
<keyword evidence="3" id="KW-1185">Reference proteome</keyword>
<dbReference type="EMBL" id="CAJNJA010007488">
    <property type="protein sequence ID" value="CAE7225368.1"/>
    <property type="molecule type" value="Genomic_DNA"/>
</dbReference>
<proteinExistence type="predicted"/>
<accession>A0A812KE59</accession>
<evidence type="ECO:0000259" key="1">
    <source>
        <dbReference type="PROSITE" id="PS50056"/>
    </source>
</evidence>
<name>A0A812KE59_9DINO</name>
<reference evidence="2" key="1">
    <citation type="submission" date="2021-02" db="EMBL/GenBank/DDBJ databases">
        <authorList>
            <person name="Dougan E. K."/>
            <person name="Rhodes N."/>
            <person name="Thang M."/>
            <person name="Chan C."/>
        </authorList>
    </citation>
    <scope>NUCLEOTIDE SEQUENCE</scope>
</reference>
<dbReference type="InterPro" id="IPR016130">
    <property type="entry name" value="Tyr_Pase_AS"/>
</dbReference>